<protein>
    <submittedName>
        <fullName evidence="1">Uncharacterized protein</fullName>
    </submittedName>
</protein>
<evidence type="ECO:0000313" key="1">
    <source>
        <dbReference type="EMBL" id="MPM81972.1"/>
    </source>
</evidence>
<organism evidence="1">
    <name type="scientific">bioreactor metagenome</name>
    <dbReference type="NCBI Taxonomy" id="1076179"/>
    <lineage>
        <taxon>unclassified sequences</taxon>
        <taxon>metagenomes</taxon>
        <taxon>ecological metagenomes</taxon>
    </lineage>
</organism>
<proteinExistence type="predicted"/>
<gene>
    <name evidence="1" type="ORF">SDC9_129030</name>
</gene>
<dbReference type="EMBL" id="VSSQ01031179">
    <property type="protein sequence ID" value="MPM81972.1"/>
    <property type="molecule type" value="Genomic_DNA"/>
</dbReference>
<comment type="caution">
    <text evidence="1">The sequence shown here is derived from an EMBL/GenBank/DDBJ whole genome shotgun (WGS) entry which is preliminary data.</text>
</comment>
<accession>A0A645CZH2</accession>
<reference evidence="1" key="1">
    <citation type="submission" date="2019-08" db="EMBL/GenBank/DDBJ databases">
        <authorList>
            <person name="Kucharzyk K."/>
            <person name="Murdoch R.W."/>
            <person name="Higgins S."/>
            <person name="Loffler F."/>
        </authorList>
    </citation>
    <scope>NUCLEOTIDE SEQUENCE</scope>
</reference>
<dbReference type="AlphaFoldDB" id="A0A645CZH2"/>
<sequence>MGCKFVYLEVIPVRFVGFHGKERLYSFVGVLVKQASPCKVFPGVSVSHKYDLARVVPLGVALVEGVLSVSVCGIGCIGCETYLVAVCCAGRIGCIGSCVVGCGWLQTCDLNCELVCLGRRLGFVIVYGGGLLIAPANSSACNG</sequence>
<name>A0A645CZH2_9ZZZZ</name>